<dbReference type="OrthoDB" id="2414709at2759"/>
<evidence type="ECO:0000313" key="2">
    <source>
        <dbReference type="Proteomes" id="UP000789508"/>
    </source>
</evidence>
<comment type="caution">
    <text evidence="1">The sequence shown here is derived from an EMBL/GenBank/DDBJ whole genome shotgun (WGS) entry which is preliminary data.</text>
</comment>
<keyword evidence="2" id="KW-1185">Reference proteome</keyword>
<sequence length="175" mass="18628">MSFAFPLTRRQQATMTINPFLFDIVPPVPKNSSAAALTEVCNTMSTVLNQTLANCQTAAKKGTAACNKLNGTPINQDAVDKHAQQCEAHGISNGAFNANIFGNALLSVAQTGNSFAVGNQTFQSLSDAVIGACKEQRQRNLATLDDCQNNPANAAKCQKLDGTMVTRKEINLHNS</sequence>
<evidence type="ECO:0000313" key="1">
    <source>
        <dbReference type="EMBL" id="CAG8627403.1"/>
    </source>
</evidence>
<reference evidence="1" key="1">
    <citation type="submission" date="2021-06" db="EMBL/GenBank/DDBJ databases">
        <authorList>
            <person name="Kallberg Y."/>
            <person name="Tangrot J."/>
            <person name="Rosling A."/>
        </authorList>
    </citation>
    <scope>NUCLEOTIDE SEQUENCE</scope>
    <source>
        <strain evidence="1">FL130A</strain>
    </source>
</reference>
<name>A0A9N9GQI3_9GLOM</name>
<dbReference type="AlphaFoldDB" id="A0A9N9GQI3"/>
<proteinExistence type="predicted"/>
<feature type="non-terminal residue" evidence="1">
    <location>
        <position position="175"/>
    </location>
</feature>
<protein>
    <submittedName>
        <fullName evidence="1">8981_t:CDS:1</fullName>
    </submittedName>
</protein>
<gene>
    <name evidence="1" type="ORF">ALEPTO_LOCUS9217</name>
</gene>
<dbReference type="EMBL" id="CAJVPS010006644">
    <property type="protein sequence ID" value="CAG8627403.1"/>
    <property type="molecule type" value="Genomic_DNA"/>
</dbReference>
<dbReference type="Proteomes" id="UP000789508">
    <property type="component" value="Unassembled WGS sequence"/>
</dbReference>
<accession>A0A9N9GQI3</accession>
<organism evidence="1 2">
    <name type="scientific">Ambispora leptoticha</name>
    <dbReference type="NCBI Taxonomy" id="144679"/>
    <lineage>
        <taxon>Eukaryota</taxon>
        <taxon>Fungi</taxon>
        <taxon>Fungi incertae sedis</taxon>
        <taxon>Mucoromycota</taxon>
        <taxon>Glomeromycotina</taxon>
        <taxon>Glomeromycetes</taxon>
        <taxon>Archaeosporales</taxon>
        <taxon>Ambisporaceae</taxon>
        <taxon>Ambispora</taxon>
    </lineage>
</organism>